<proteinExistence type="predicted"/>
<evidence type="ECO:0000313" key="1">
    <source>
        <dbReference type="EMBL" id="WUV44111.1"/>
    </source>
</evidence>
<dbReference type="Gene3D" id="3.40.50.1820">
    <property type="entry name" value="alpha/beta hydrolase"/>
    <property type="match status" value="1"/>
</dbReference>
<dbReference type="Pfam" id="PF03583">
    <property type="entry name" value="LIP"/>
    <property type="match status" value="1"/>
</dbReference>
<dbReference type="RefSeq" id="WP_329406920.1">
    <property type="nucleotide sequence ID" value="NZ_CP109441.1"/>
</dbReference>
<sequence>MFEALGTDMALLLARGIAVVVTDYQGLGTPGAHTYLQPLPEAHAALDAARATIRLGLIAPQAPIGIWGYSQGGGAAAAAAEQAHDYAPDLNVRASVVGAPPADPAAVMRNVDGKAFSGIIGYFVNGLLAGYPQLAPAIAATLNAEGLDFIHRTADQCTFGTIMAESFRPTNGYTRSGQTIIDALEAHPGIRAVLDSFVLGKTAPSAPVLLIQNTNDDVVPAGQTLAMVDAWRRGGVNITEANIDSPQLLPQVGIFGHAAGVPASPTASAWLYDQLTH</sequence>
<organism evidence="1 2">
    <name type="scientific">Nocardia vinacea</name>
    <dbReference type="NCBI Taxonomy" id="96468"/>
    <lineage>
        <taxon>Bacteria</taxon>
        <taxon>Bacillati</taxon>
        <taxon>Actinomycetota</taxon>
        <taxon>Actinomycetes</taxon>
        <taxon>Mycobacteriales</taxon>
        <taxon>Nocardiaceae</taxon>
        <taxon>Nocardia</taxon>
    </lineage>
</organism>
<reference evidence="1" key="1">
    <citation type="submission" date="2022-10" db="EMBL/GenBank/DDBJ databases">
        <title>The complete genomes of actinobacterial strains from the NBC collection.</title>
        <authorList>
            <person name="Joergensen T.S."/>
            <person name="Alvarez Arevalo M."/>
            <person name="Sterndorff E.B."/>
            <person name="Faurdal D."/>
            <person name="Vuksanovic O."/>
            <person name="Mourched A.-S."/>
            <person name="Charusanti P."/>
            <person name="Shaw S."/>
            <person name="Blin K."/>
            <person name="Weber T."/>
        </authorList>
    </citation>
    <scope>NUCLEOTIDE SEQUENCE</scope>
    <source>
        <strain evidence="1">NBC_01482</strain>
    </source>
</reference>
<keyword evidence="2" id="KW-1185">Reference proteome</keyword>
<evidence type="ECO:0000313" key="2">
    <source>
        <dbReference type="Proteomes" id="UP001432062"/>
    </source>
</evidence>
<dbReference type="EMBL" id="CP109441">
    <property type="protein sequence ID" value="WUV44111.1"/>
    <property type="molecule type" value="Genomic_DNA"/>
</dbReference>
<name>A0ABZ1YPC4_9NOCA</name>
<dbReference type="PANTHER" id="PTHR34853">
    <property type="match status" value="1"/>
</dbReference>
<dbReference type="Gene3D" id="1.10.260.130">
    <property type="match status" value="1"/>
</dbReference>
<dbReference type="Proteomes" id="UP001432062">
    <property type="component" value="Chromosome"/>
</dbReference>
<dbReference type="InterPro" id="IPR005152">
    <property type="entry name" value="Lipase_secreted"/>
</dbReference>
<dbReference type="PANTHER" id="PTHR34853:SF1">
    <property type="entry name" value="LIPASE 5"/>
    <property type="match status" value="1"/>
</dbReference>
<gene>
    <name evidence="1" type="ORF">OG563_33750</name>
</gene>
<dbReference type="InterPro" id="IPR029058">
    <property type="entry name" value="AB_hydrolase_fold"/>
</dbReference>
<accession>A0ABZ1YPC4</accession>
<dbReference type="SUPFAM" id="SSF53474">
    <property type="entry name" value="alpha/beta-Hydrolases"/>
    <property type="match status" value="1"/>
</dbReference>
<protein>
    <submittedName>
        <fullName evidence="1">Lipase family protein</fullName>
    </submittedName>
</protein>